<evidence type="ECO:0000313" key="1">
    <source>
        <dbReference type="EMBL" id="KAF3852611.1"/>
    </source>
</evidence>
<sequence length="60" mass="6992">MWLRSSLCGTSLYTEVVPTERSAPVQPATPPPRTKPRITTTARFSHYRRRVRQLFLCFVQ</sequence>
<keyword evidence="2" id="KW-1185">Reference proteome</keyword>
<reference evidence="1 2" key="1">
    <citation type="submission" date="2020-03" db="EMBL/GenBank/DDBJ databases">
        <title>Dissostichus mawsoni Genome sequencing and assembly.</title>
        <authorList>
            <person name="Park H."/>
        </authorList>
    </citation>
    <scope>NUCLEOTIDE SEQUENCE [LARGE SCALE GENOMIC DNA]</scope>
    <source>
        <strain evidence="1">DM0001</strain>
        <tissue evidence="1">Muscle</tissue>
    </source>
</reference>
<proteinExistence type="predicted"/>
<comment type="caution">
    <text evidence="1">The sequence shown here is derived from an EMBL/GenBank/DDBJ whole genome shotgun (WGS) entry which is preliminary data.</text>
</comment>
<accession>A0A7J5YUV8</accession>
<dbReference type="EMBL" id="JAAKFY010000009">
    <property type="protein sequence ID" value="KAF3852611.1"/>
    <property type="molecule type" value="Genomic_DNA"/>
</dbReference>
<dbReference type="Proteomes" id="UP000518266">
    <property type="component" value="Unassembled WGS sequence"/>
</dbReference>
<organism evidence="1 2">
    <name type="scientific">Dissostichus mawsoni</name>
    <name type="common">Antarctic cod</name>
    <dbReference type="NCBI Taxonomy" id="36200"/>
    <lineage>
        <taxon>Eukaryota</taxon>
        <taxon>Metazoa</taxon>
        <taxon>Chordata</taxon>
        <taxon>Craniata</taxon>
        <taxon>Vertebrata</taxon>
        <taxon>Euteleostomi</taxon>
        <taxon>Actinopterygii</taxon>
        <taxon>Neopterygii</taxon>
        <taxon>Teleostei</taxon>
        <taxon>Neoteleostei</taxon>
        <taxon>Acanthomorphata</taxon>
        <taxon>Eupercaria</taxon>
        <taxon>Perciformes</taxon>
        <taxon>Notothenioidei</taxon>
        <taxon>Nototheniidae</taxon>
        <taxon>Dissostichus</taxon>
    </lineage>
</organism>
<evidence type="ECO:0000313" key="2">
    <source>
        <dbReference type="Proteomes" id="UP000518266"/>
    </source>
</evidence>
<dbReference type="AlphaFoldDB" id="A0A7J5YUV8"/>
<name>A0A7J5YUV8_DISMA</name>
<protein>
    <submittedName>
        <fullName evidence="1">Uncharacterized protein</fullName>
    </submittedName>
</protein>
<gene>
    <name evidence="1" type="ORF">F7725_005966</name>
</gene>